<reference evidence="1 2" key="2">
    <citation type="submission" date="2023-06" db="EMBL/GenBank/DDBJ databases">
        <title>Identification and characterization of horizontal gene transfer across gut microbiota members of farm animals based on homology search.</title>
        <authorList>
            <person name="Schwarzerova J."/>
            <person name="Nykrynova M."/>
            <person name="Jureckova K."/>
            <person name="Cejkova D."/>
            <person name="Rychlik I."/>
        </authorList>
    </citation>
    <scope>NUCLEOTIDE SEQUENCE [LARGE SCALE GENOMIC DNA]</scope>
    <source>
        <strain evidence="1 2">ET340</strain>
    </source>
</reference>
<evidence type="ECO:0000313" key="1">
    <source>
        <dbReference type="EMBL" id="MDM8202700.1"/>
    </source>
</evidence>
<protein>
    <recommendedName>
        <fullName evidence="3">Lipoprotein</fullName>
    </recommendedName>
</protein>
<keyword evidence="2" id="KW-1185">Reference proteome</keyword>
<gene>
    <name evidence="1" type="ORF">QUW08_15570</name>
</gene>
<dbReference type="Proteomes" id="UP001529380">
    <property type="component" value="Unassembled WGS sequence"/>
</dbReference>
<comment type="caution">
    <text evidence="1">The sequence shown here is derived from an EMBL/GenBank/DDBJ whole genome shotgun (WGS) entry which is preliminary data.</text>
</comment>
<organism evidence="1 2">
    <name type="scientific">Allofournierella massiliensis</name>
    <dbReference type="NCBI Taxonomy" id="1650663"/>
    <lineage>
        <taxon>Bacteria</taxon>
        <taxon>Bacillati</taxon>
        <taxon>Bacillota</taxon>
        <taxon>Clostridia</taxon>
        <taxon>Eubacteriales</taxon>
        <taxon>Oscillospiraceae</taxon>
        <taxon>Allofournierella</taxon>
    </lineage>
</organism>
<evidence type="ECO:0008006" key="3">
    <source>
        <dbReference type="Google" id="ProtNLM"/>
    </source>
</evidence>
<proteinExistence type="predicted"/>
<evidence type="ECO:0000313" key="2">
    <source>
        <dbReference type="Proteomes" id="UP001529380"/>
    </source>
</evidence>
<reference evidence="2" key="1">
    <citation type="submission" date="2023-06" db="EMBL/GenBank/DDBJ databases">
        <title>Identification and characterization of horizontal gene transfer across gut microbiota members of farm animals based on homology search.</title>
        <authorList>
            <person name="Zeman M."/>
            <person name="Kubasova T."/>
            <person name="Jahodarova E."/>
            <person name="Nykrynova M."/>
            <person name="Rychlik I."/>
        </authorList>
    </citation>
    <scope>NUCLEOTIDE SEQUENCE [LARGE SCALE GENOMIC DNA]</scope>
    <source>
        <strain evidence="2">ET340</strain>
    </source>
</reference>
<accession>A0ABT7UWW7</accession>
<reference evidence="1 2" key="3">
    <citation type="submission" date="2023-06" db="EMBL/GenBank/DDBJ databases">
        <authorList>
            <person name="Zeman M."/>
            <person name="Kubasova T."/>
            <person name="Jahodarova E."/>
            <person name="Nykrynova M."/>
            <person name="Rychlik I."/>
        </authorList>
    </citation>
    <scope>NUCLEOTIDE SEQUENCE [LARGE SCALE GENOMIC DNA]</scope>
    <source>
        <strain evidence="1 2">ET340</strain>
    </source>
</reference>
<dbReference type="EMBL" id="JAUDCL010000060">
    <property type="protein sequence ID" value="MDM8202700.1"/>
    <property type="molecule type" value="Genomic_DNA"/>
</dbReference>
<dbReference type="PROSITE" id="PS51257">
    <property type="entry name" value="PROKAR_LIPOPROTEIN"/>
    <property type="match status" value="1"/>
</dbReference>
<dbReference type="RefSeq" id="WP_289600906.1">
    <property type="nucleotide sequence ID" value="NZ_JAUDCL010000060.1"/>
</dbReference>
<name>A0ABT7UWW7_9FIRM</name>
<sequence>MKRTTAFVLAVLLSILLTGCIRTKHITLPFTASDVERVEMFHYVVPADAEKKTVTQPEDIAGLVDTFDGLSVTDKETEPVAGGSITSFRFRLFDGTIYEIVYSSIAVKSGRISTTSSGQDFFTSADIEASWSNCDYEAVPAAENELPFVF</sequence>